<protein>
    <submittedName>
        <fullName evidence="2">Uncharacterized protein</fullName>
    </submittedName>
</protein>
<sequence length="52" mass="5756">MSIQVSQFSIYIHQLAGQFTYGVMALPVATFMIWNLFGPRILSAGFCQGNTV</sequence>
<keyword evidence="1" id="KW-0472">Membrane</keyword>
<keyword evidence="3" id="KW-1185">Reference proteome</keyword>
<reference evidence="2 3" key="1">
    <citation type="journal article" date="2021" name="Commun. Biol.">
        <title>The genome of Shorea leprosula (Dipterocarpaceae) highlights the ecological relevance of drought in aseasonal tropical rainforests.</title>
        <authorList>
            <person name="Ng K.K.S."/>
            <person name="Kobayashi M.J."/>
            <person name="Fawcett J.A."/>
            <person name="Hatakeyama M."/>
            <person name="Paape T."/>
            <person name="Ng C.H."/>
            <person name="Ang C.C."/>
            <person name="Tnah L.H."/>
            <person name="Lee C.T."/>
            <person name="Nishiyama T."/>
            <person name="Sese J."/>
            <person name="O'Brien M.J."/>
            <person name="Copetti D."/>
            <person name="Mohd Noor M.I."/>
            <person name="Ong R.C."/>
            <person name="Putra M."/>
            <person name="Sireger I.Z."/>
            <person name="Indrioko S."/>
            <person name="Kosugi Y."/>
            <person name="Izuno A."/>
            <person name="Isagi Y."/>
            <person name="Lee S.L."/>
            <person name="Shimizu K.K."/>
        </authorList>
    </citation>
    <scope>NUCLEOTIDE SEQUENCE [LARGE SCALE GENOMIC DNA]</scope>
    <source>
        <strain evidence="2">214</strain>
    </source>
</reference>
<dbReference type="EMBL" id="BPVZ01000033">
    <property type="protein sequence ID" value="GKV11160.1"/>
    <property type="molecule type" value="Genomic_DNA"/>
</dbReference>
<keyword evidence="1" id="KW-1133">Transmembrane helix</keyword>
<keyword evidence="1" id="KW-0812">Transmembrane</keyword>
<feature type="transmembrane region" description="Helical" evidence="1">
    <location>
        <begin position="19"/>
        <end position="37"/>
    </location>
</feature>
<comment type="caution">
    <text evidence="2">The sequence shown here is derived from an EMBL/GenBank/DDBJ whole genome shotgun (WGS) entry which is preliminary data.</text>
</comment>
<accession>A0AAV5JK32</accession>
<dbReference type="AlphaFoldDB" id="A0AAV5JK32"/>
<evidence type="ECO:0000313" key="3">
    <source>
        <dbReference type="Proteomes" id="UP001054252"/>
    </source>
</evidence>
<name>A0AAV5JK32_9ROSI</name>
<evidence type="ECO:0000256" key="1">
    <source>
        <dbReference type="SAM" id="Phobius"/>
    </source>
</evidence>
<evidence type="ECO:0000313" key="2">
    <source>
        <dbReference type="EMBL" id="GKV11160.1"/>
    </source>
</evidence>
<organism evidence="2 3">
    <name type="scientific">Rubroshorea leprosula</name>
    <dbReference type="NCBI Taxonomy" id="152421"/>
    <lineage>
        <taxon>Eukaryota</taxon>
        <taxon>Viridiplantae</taxon>
        <taxon>Streptophyta</taxon>
        <taxon>Embryophyta</taxon>
        <taxon>Tracheophyta</taxon>
        <taxon>Spermatophyta</taxon>
        <taxon>Magnoliopsida</taxon>
        <taxon>eudicotyledons</taxon>
        <taxon>Gunneridae</taxon>
        <taxon>Pentapetalae</taxon>
        <taxon>rosids</taxon>
        <taxon>malvids</taxon>
        <taxon>Malvales</taxon>
        <taxon>Dipterocarpaceae</taxon>
        <taxon>Rubroshorea</taxon>
    </lineage>
</organism>
<dbReference type="Proteomes" id="UP001054252">
    <property type="component" value="Unassembled WGS sequence"/>
</dbReference>
<proteinExistence type="predicted"/>
<gene>
    <name evidence="2" type="ORF">SLEP1_g22439</name>
</gene>